<name>A0A523RPA6_UNCAE</name>
<dbReference type="GO" id="GO:0019867">
    <property type="term" value="C:outer membrane"/>
    <property type="evidence" value="ECO:0007669"/>
    <property type="project" value="InterPro"/>
</dbReference>
<comment type="caution">
    <text evidence="2">The sequence shown here is derived from an EMBL/GenBank/DDBJ whole genome shotgun (WGS) entry which is preliminary data.</text>
</comment>
<keyword evidence="1" id="KW-0812">Transmembrane</keyword>
<evidence type="ECO:0000313" key="3">
    <source>
        <dbReference type="Proteomes" id="UP000316360"/>
    </source>
</evidence>
<dbReference type="EMBL" id="SOKJ01000414">
    <property type="protein sequence ID" value="TET07602.1"/>
    <property type="molecule type" value="Genomic_DNA"/>
</dbReference>
<feature type="transmembrane region" description="Helical" evidence="1">
    <location>
        <begin position="7"/>
        <end position="29"/>
    </location>
</feature>
<dbReference type="PROSITE" id="PS51257">
    <property type="entry name" value="PROKAR_LIPOPROTEIN"/>
    <property type="match status" value="1"/>
</dbReference>
<dbReference type="Pfam" id="PF04390">
    <property type="entry name" value="LptE"/>
    <property type="match status" value="1"/>
</dbReference>
<reference evidence="2 3" key="1">
    <citation type="submission" date="2019-03" db="EMBL/GenBank/DDBJ databases">
        <title>Metabolic potential of uncultured bacteria and archaea associated with petroleum seepage in deep-sea sediments.</title>
        <authorList>
            <person name="Dong X."/>
            <person name="Hubert C."/>
        </authorList>
    </citation>
    <scope>NUCLEOTIDE SEQUENCE [LARGE SCALE GENOMIC DNA]</scope>
    <source>
        <strain evidence="2">E44_bin7</strain>
    </source>
</reference>
<keyword evidence="1" id="KW-0472">Membrane</keyword>
<gene>
    <name evidence="2" type="ORF">E3J84_07255</name>
</gene>
<evidence type="ECO:0000313" key="2">
    <source>
        <dbReference type="EMBL" id="TET07602.1"/>
    </source>
</evidence>
<protein>
    <submittedName>
        <fullName evidence="2">Uncharacterized protein</fullName>
    </submittedName>
</protein>
<dbReference type="InterPro" id="IPR007485">
    <property type="entry name" value="LPS_assembly_LptE"/>
</dbReference>
<accession>A0A523RPA6</accession>
<dbReference type="Proteomes" id="UP000316360">
    <property type="component" value="Unassembled WGS sequence"/>
</dbReference>
<dbReference type="AlphaFoldDB" id="A0A523RPA6"/>
<proteinExistence type="predicted"/>
<evidence type="ECO:0000256" key="1">
    <source>
        <dbReference type="SAM" id="Phobius"/>
    </source>
</evidence>
<dbReference type="GO" id="GO:0043165">
    <property type="term" value="P:Gram-negative-bacterium-type cell outer membrane assembly"/>
    <property type="evidence" value="ECO:0007669"/>
    <property type="project" value="InterPro"/>
</dbReference>
<organism evidence="2 3">
    <name type="scientific">Aerophobetes bacterium</name>
    <dbReference type="NCBI Taxonomy" id="2030807"/>
    <lineage>
        <taxon>Bacteria</taxon>
        <taxon>Candidatus Aerophobota</taxon>
    </lineage>
</organism>
<keyword evidence="1" id="KW-1133">Transmembrane helix</keyword>
<sequence length="168" mass="19373">MQEKIKLLKLGVVILFSLLVLFGGCRYQWQPPFPSSISKIAIPTFLNEKTFEYGLEETLTRLVIEEFLLDGRLDIVEENEADLILEGRIDYYLKELLSGAAGAEEYRIRIGVEVSLISGEEREVLGKIEETTVYSLVGMIQTEDEAKNETCRKIGQELVRLIWEEWRR</sequence>